<dbReference type="GO" id="GO:1990281">
    <property type="term" value="C:efflux pump complex"/>
    <property type="evidence" value="ECO:0007669"/>
    <property type="project" value="TreeGrafter"/>
</dbReference>
<organism evidence="3 4">
    <name type="scientific">Biostraticola tofi</name>
    <dbReference type="NCBI Taxonomy" id="466109"/>
    <lineage>
        <taxon>Bacteria</taxon>
        <taxon>Pseudomonadati</taxon>
        <taxon>Pseudomonadota</taxon>
        <taxon>Gammaproteobacteria</taxon>
        <taxon>Enterobacterales</taxon>
        <taxon>Bruguierivoracaceae</taxon>
        <taxon>Biostraticola</taxon>
    </lineage>
</organism>
<evidence type="ECO:0000313" key="3">
    <source>
        <dbReference type="EMBL" id="TCV96640.1"/>
    </source>
</evidence>
<keyword evidence="1" id="KW-0472">Membrane</keyword>
<dbReference type="GO" id="GO:0015562">
    <property type="term" value="F:efflux transmembrane transporter activity"/>
    <property type="evidence" value="ECO:0007669"/>
    <property type="project" value="TreeGrafter"/>
</dbReference>
<feature type="transmembrane region" description="Helical" evidence="1">
    <location>
        <begin position="20"/>
        <end position="37"/>
    </location>
</feature>
<dbReference type="OrthoDB" id="1957187at2"/>
<dbReference type="Gene3D" id="1.10.287.470">
    <property type="entry name" value="Helix hairpin bin"/>
    <property type="match status" value="1"/>
</dbReference>
<keyword evidence="4" id="KW-1185">Reference proteome</keyword>
<dbReference type="PANTHER" id="PTHR30469">
    <property type="entry name" value="MULTIDRUG RESISTANCE PROTEIN MDTA"/>
    <property type="match status" value="1"/>
</dbReference>
<reference evidence="3 4" key="1">
    <citation type="submission" date="2019-03" db="EMBL/GenBank/DDBJ databases">
        <title>Genomic Encyclopedia of Type Strains, Phase IV (KMG-IV): sequencing the most valuable type-strain genomes for metagenomic binning, comparative biology and taxonomic classification.</title>
        <authorList>
            <person name="Goeker M."/>
        </authorList>
    </citation>
    <scope>NUCLEOTIDE SEQUENCE [LARGE SCALE GENOMIC DNA]</scope>
    <source>
        <strain evidence="3 4">DSM 19580</strain>
    </source>
</reference>
<protein>
    <submittedName>
        <fullName evidence="3">HlyD family secretion protein</fullName>
    </submittedName>
</protein>
<evidence type="ECO:0000259" key="2">
    <source>
        <dbReference type="Pfam" id="PF25967"/>
    </source>
</evidence>
<evidence type="ECO:0000256" key="1">
    <source>
        <dbReference type="SAM" id="Phobius"/>
    </source>
</evidence>
<dbReference type="Proteomes" id="UP000295719">
    <property type="component" value="Unassembled WGS sequence"/>
</dbReference>
<dbReference type="RefSeq" id="WP_131865229.1">
    <property type="nucleotide sequence ID" value="NZ_SMCR01000004.1"/>
</dbReference>
<dbReference type="InterPro" id="IPR058627">
    <property type="entry name" value="MdtA-like_C"/>
</dbReference>
<name>A0A4R3YVM5_9GAMM</name>
<comment type="caution">
    <text evidence="3">The sequence shown here is derived from an EMBL/GenBank/DDBJ whole genome shotgun (WGS) entry which is preliminary data.</text>
</comment>
<evidence type="ECO:0000313" key="4">
    <source>
        <dbReference type="Proteomes" id="UP000295719"/>
    </source>
</evidence>
<keyword evidence="1" id="KW-0812">Transmembrane</keyword>
<accession>A0A4R3YVM5</accession>
<dbReference type="Gene3D" id="2.40.420.20">
    <property type="match status" value="1"/>
</dbReference>
<dbReference type="Gene3D" id="2.40.50.100">
    <property type="match status" value="1"/>
</dbReference>
<dbReference type="NCBIfam" id="NF038010">
    <property type="entry name" value="ABC_adapt_DarC"/>
    <property type="match status" value="1"/>
</dbReference>
<proteinExistence type="predicted"/>
<keyword evidence="1" id="KW-1133">Transmembrane helix</keyword>
<sequence length="417" mass="47215">MNISKMVRRLAGKKRPLLPAALLAVGFCGWLCFYLLFNRTVTLPRSQAQVHTVVRGPYLETLVSRAIAIPHQSVILSSARGGKVTDIYTAPSAEVKRGDVIVRLSNYDFVLEVTSRIAAATEQINNLHNMRLLLERDSRDTRLELQKSAYNLLRLSKDVDRNRHLYDNSIIEKVTFEKLVDESEHWRKTSAILLEHHAKQSSMLPIQMREIDESVNQLMHLVDLIKEGLSQLEIVSPIDGVISSLDIKMGQQIKPGEKIALVDNLNDYYFEAYFSEFYLDNFIPPERVTARIGERQIPLVIHSVLPVVEKGKFKAMLKPVKGEKMTLKRGQSLDVEMSMALGRDALVIPTAALFSVQGRNYVYLYQRQSQQALRTPVTIKRRGRLHSEVAAGLRAGQQVMTFSGNDDLSNAPIIRLR</sequence>
<dbReference type="PANTHER" id="PTHR30469:SF33">
    <property type="entry name" value="SLR1207 PROTEIN"/>
    <property type="match status" value="1"/>
</dbReference>
<dbReference type="AlphaFoldDB" id="A0A4R3YVM5"/>
<dbReference type="Pfam" id="PF25967">
    <property type="entry name" value="RND-MFP_C"/>
    <property type="match status" value="1"/>
</dbReference>
<feature type="domain" description="Multidrug resistance protein MdtA-like C-terminal permuted SH3" evidence="2">
    <location>
        <begin position="344"/>
        <end position="401"/>
    </location>
</feature>
<dbReference type="EMBL" id="SMCR01000004">
    <property type="protein sequence ID" value="TCV96640.1"/>
    <property type="molecule type" value="Genomic_DNA"/>
</dbReference>
<gene>
    <name evidence="3" type="ORF">EDC52_10480</name>
</gene>